<name>A0A1J7BXL5_9ACTN</name>
<dbReference type="OrthoDB" id="9802472at2"/>
<protein>
    <recommendedName>
        <fullName evidence="2">DNA ligase D polymerase domain-containing protein</fullName>
    </recommendedName>
</protein>
<feature type="region of interest" description="Disordered" evidence="1">
    <location>
        <begin position="262"/>
        <end position="282"/>
    </location>
</feature>
<organism evidence="3 4">
    <name type="scientific">Mangrovactinospora gilvigrisea</name>
    <dbReference type="NCBI Taxonomy" id="1428644"/>
    <lineage>
        <taxon>Bacteria</taxon>
        <taxon>Bacillati</taxon>
        <taxon>Actinomycetota</taxon>
        <taxon>Actinomycetes</taxon>
        <taxon>Kitasatosporales</taxon>
        <taxon>Streptomycetaceae</taxon>
        <taxon>Mangrovactinospora</taxon>
    </lineage>
</organism>
<dbReference type="PANTHER" id="PTHR42705">
    <property type="entry name" value="BIFUNCTIONAL NON-HOMOLOGOUS END JOINING PROTEIN LIGD"/>
    <property type="match status" value="1"/>
</dbReference>
<dbReference type="Pfam" id="PF21686">
    <property type="entry name" value="LigD_Prim-Pol"/>
    <property type="match status" value="1"/>
</dbReference>
<accession>A0A1J7BXL5</accession>
<proteinExistence type="predicted"/>
<evidence type="ECO:0000313" key="4">
    <source>
        <dbReference type="Proteomes" id="UP000243342"/>
    </source>
</evidence>
<dbReference type="Proteomes" id="UP000243342">
    <property type="component" value="Unassembled WGS sequence"/>
</dbReference>
<dbReference type="PANTHER" id="PTHR42705:SF2">
    <property type="entry name" value="BIFUNCTIONAL NON-HOMOLOGOUS END JOINING PROTEIN LIGD"/>
    <property type="match status" value="1"/>
</dbReference>
<evidence type="ECO:0000256" key="1">
    <source>
        <dbReference type="SAM" id="MobiDB-lite"/>
    </source>
</evidence>
<dbReference type="Gene3D" id="3.90.920.10">
    <property type="entry name" value="DNA primase, PRIM domain"/>
    <property type="match status" value="1"/>
</dbReference>
<reference evidence="3 4" key="1">
    <citation type="submission" date="2016-10" db="EMBL/GenBank/DDBJ databases">
        <title>Genome sequence of Streptomyces gilvigriseus MUSC 26.</title>
        <authorList>
            <person name="Lee L.-H."/>
            <person name="Ser H.-L."/>
        </authorList>
    </citation>
    <scope>NUCLEOTIDE SEQUENCE [LARGE SCALE GENOMIC DNA]</scope>
    <source>
        <strain evidence="3 4">MUSC 26</strain>
    </source>
</reference>
<dbReference type="RefSeq" id="WP_071655783.1">
    <property type="nucleotide sequence ID" value="NZ_MLCF01000026.1"/>
</dbReference>
<keyword evidence="4" id="KW-1185">Reference proteome</keyword>
<evidence type="ECO:0000313" key="3">
    <source>
        <dbReference type="EMBL" id="OIV38233.1"/>
    </source>
</evidence>
<dbReference type="STRING" id="1428644.BIV57_06780"/>
<dbReference type="CDD" id="cd04861">
    <property type="entry name" value="LigD_Pol_like"/>
    <property type="match status" value="1"/>
</dbReference>
<dbReference type="InterPro" id="IPR014145">
    <property type="entry name" value="LigD_pol_dom"/>
</dbReference>
<dbReference type="EMBL" id="MLCF01000026">
    <property type="protein sequence ID" value="OIV38233.1"/>
    <property type="molecule type" value="Genomic_DNA"/>
</dbReference>
<dbReference type="AlphaFoldDB" id="A0A1J7BXL5"/>
<evidence type="ECO:0000259" key="2">
    <source>
        <dbReference type="Pfam" id="PF21686"/>
    </source>
</evidence>
<sequence>MAEERVPVRVGDRVLALTHLDKPWWPGFSKRDALRYYTAVTPVLVPLLADRPASFVRAPDGVAGDRFVAKHVPPGAPEWVPRMTLEGKEGERQQVVVDDPATLMWAVNLGCVEFHVPQWRGDPDRHDRLVLDLDPGPGVDVIGCCAVALRLREIVAAEDGFGELRAVVSGSKGLHLYADCDALAEEPAVAAARRIAERLAEERPETVTAVMAKDRRAGRVFIDWSQNRSAKTTCSPYSLRLAHPDAPSVACPISWDEAEAAHEPEELRFTPDQALERLDAGA</sequence>
<comment type="caution">
    <text evidence="3">The sequence shown here is derived from an EMBL/GenBank/DDBJ whole genome shotgun (WGS) entry which is preliminary data.</text>
</comment>
<feature type="domain" description="DNA ligase D polymerase" evidence="2">
    <location>
        <begin position="30"/>
        <end position="279"/>
    </location>
</feature>
<gene>
    <name evidence="3" type="ORF">BIV57_06780</name>
</gene>
<dbReference type="InterPro" id="IPR052171">
    <property type="entry name" value="NHEJ_LigD"/>
</dbReference>